<accession>A0A0E9WG23</accession>
<protein>
    <submittedName>
        <fullName evidence="1">Uncharacterized protein</fullName>
    </submittedName>
</protein>
<reference evidence="1" key="1">
    <citation type="submission" date="2014-11" db="EMBL/GenBank/DDBJ databases">
        <authorList>
            <person name="Amaro Gonzalez C."/>
        </authorList>
    </citation>
    <scope>NUCLEOTIDE SEQUENCE</scope>
</reference>
<proteinExistence type="predicted"/>
<reference evidence="1" key="2">
    <citation type="journal article" date="2015" name="Fish Shellfish Immunol.">
        <title>Early steps in the European eel (Anguilla anguilla)-Vibrio vulnificus interaction in the gills: Role of the RtxA13 toxin.</title>
        <authorList>
            <person name="Callol A."/>
            <person name="Pajuelo D."/>
            <person name="Ebbesson L."/>
            <person name="Teles M."/>
            <person name="MacKenzie S."/>
            <person name="Amaro C."/>
        </authorList>
    </citation>
    <scope>NUCLEOTIDE SEQUENCE</scope>
</reference>
<sequence length="26" mass="2917">MFMLINCCTDVTVSCCVLNNTTYISK</sequence>
<dbReference type="EMBL" id="GBXM01019243">
    <property type="protein sequence ID" value="JAH89334.1"/>
    <property type="molecule type" value="Transcribed_RNA"/>
</dbReference>
<evidence type="ECO:0000313" key="1">
    <source>
        <dbReference type="EMBL" id="JAH89334.1"/>
    </source>
</evidence>
<dbReference type="AlphaFoldDB" id="A0A0E9WG23"/>
<name>A0A0E9WG23_ANGAN</name>
<organism evidence="1">
    <name type="scientific">Anguilla anguilla</name>
    <name type="common">European freshwater eel</name>
    <name type="synonym">Muraena anguilla</name>
    <dbReference type="NCBI Taxonomy" id="7936"/>
    <lineage>
        <taxon>Eukaryota</taxon>
        <taxon>Metazoa</taxon>
        <taxon>Chordata</taxon>
        <taxon>Craniata</taxon>
        <taxon>Vertebrata</taxon>
        <taxon>Euteleostomi</taxon>
        <taxon>Actinopterygii</taxon>
        <taxon>Neopterygii</taxon>
        <taxon>Teleostei</taxon>
        <taxon>Anguilliformes</taxon>
        <taxon>Anguillidae</taxon>
        <taxon>Anguilla</taxon>
    </lineage>
</organism>